<dbReference type="Pfam" id="PF24808">
    <property type="entry name" value="DUF7707"/>
    <property type="match status" value="1"/>
</dbReference>
<feature type="transmembrane region" description="Helical" evidence="2">
    <location>
        <begin position="210"/>
        <end position="233"/>
    </location>
</feature>
<dbReference type="Proteomes" id="UP000249757">
    <property type="component" value="Unassembled WGS sequence"/>
</dbReference>
<protein>
    <recommendedName>
        <fullName evidence="3">DUF7707 domain-containing protein</fullName>
    </recommendedName>
</protein>
<organism evidence="4 5">
    <name type="scientific">Pyrenophora tritici-repentis</name>
    <dbReference type="NCBI Taxonomy" id="45151"/>
    <lineage>
        <taxon>Eukaryota</taxon>
        <taxon>Fungi</taxon>
        <taxon>Dikarya</taxon>
        <taxon>Ascomycota</taxon>
        <taxon>Pezizomycotina</taxon>
        <taxon>Dothideomycetes</taxon>
        <taxon>Pleosporomycetidae</taxon>
        <taxon>Pleosporales</taxon>
        <taxon>Pleosporineae</taxon>
        <taxon>Pleosporaceae</taxon>
        <taxon>Pyrenophora</taxon>
    </lineage>
</organism>
<dbReference type="EMBL" id="NRDI02000030">
    <property type="protein sequence ID" value="KAI1508010.1"/>
    <property type="molecule type" value="Genomic_DNA"/>
</dbReference>
<keyword evidence="2" id="KW-1133">Transmembrane helix</keyword>
<accession>A0A922N2R9</accession>
<dbReference type="PANTHER" id="PTHR38118">
    <property type="entry name" value="ANCHORED CELL WALL PROTEIN 11-RELATED"/>
    <property type="match status" value="1"/>
</dbReference>
<dbReference type="InterPro" id="IPR056124">
    <property type="entry name" value="DUF7707"/>
</dbReference>
<keyword evidence="5" id="KW-1185">Reference proteome</keyword>
<dbReference type="PANTHER" id="PTHR38118:SF2">
    <property type="entry name" value="CDP-ALCOHOL PHOSPHATIDYLTRANSFERASE PROTEIN"/>
    <property type="match status" value="1"/>
</dbReference>
<keyword evidence="2" id="KW-0812">Transmembrane</keyword>
<evidence type="ECO:0000313" key="5">
    <source>
        <dbReference type="Proteomes" id="UP000249757"/>
    </source>
</evidence>
<reference evidence="5" key="1">
    <citation type="journal article" date="2022" name="Microb. Genom.">
        <title>A global pangenome for the wheat fungal pathogen Pyrenophora tritici-repentis and prediction of effector protein structural homology.</title>
        <authorList>
            <person name="Moolhuijzen P.M."/>
            <person name="See P.T."/>
            <person name="Shi G."/>
            <person name="Powell H.R."/>
            <person name="Cockram J."/>
            <person name="Jorgensen L.N."/>
            <person name="Benslimane H."/>
            <person name="Strelkov S.E."/>
            <person name="Turner J."/>
            <person name="Liu Z."/>
            <person name="Moffat C.S."/>
        </authorList>
    </citation>
    <scope>NUCLEOTIDE SEQUENCE [LARGE SCALE GENOMIC DNA]</scope>
</reference>
<feature type="domain" description="DUF7707" evidence="3">
    <location>
        <begin position="51"/>
        <end position="157"/>
    </location>
</feature>
<evidence type="ECO:0000256" key="1">
    <source>
        <dbReference type="SAM" id="MobiDB-lite"/>
    </source>
</evidence>
<evidence type="ECO:0000259" key="3">
    <source>
        <dbReference type="Pfam" id="PF24808"/>
    </source>
</evidence>
<keyword evidence="2" id="KW-0472">Membrane</keyword>
<feature type="compositionally biased region" description="Low complexity" evidence="1">
    <location>
        <begin position="192"/>
        <end position="202"/>
    </location>
</feature>
<comment type="caution">
    <text evidence="4">The sequence shown here is derived from an EMBL/GenBank/DDBJ whole genome shotgun (WGS) entry which is preliminary data.</text>
</comment>
<proteinExistence type="predicted"/>
<gene>
    <name evidence="4" type="ORF">Ptr86124_013106</name>
</gene>
<feature type="region of interest" description="Disordered" evidence="1">
    <location>
        <begin position="181"/>
        <end position="202"/>
    </location>
</feature>
<evidence type="ECO:0000256" key="2">
    <source>
        <dbReference type="SAM" id="Phobius"/>
    </source>
</evidence>
<dbReference type="AlphaFoldDB" id="A0A922N2R9"/>
<name>A0A922N2R9_9PLEO</name>
<sequence>MNQFSNLPASLSQHPFTTTTTTTMHSIAILSIAALAGLSAAQTAPQLNYPYSIDPDTVDQSTRDYWCQQNTAQCPLICLQQPGVESMTTETNTCDSDNLTYQCVCDNGMAPNITQYSQTLPYFICQQWGNNCVSNCNGDNTCQSKCRQDHPCGAQSPFKGNTSLPTTMASTAAPTGSATNGIPVTGFGGAAPTGSSNNNSPNQGGAGTTIFMPNAGLGLAALFGSVFFGFAVLL</sequence>
<evidence type="ECO:0000313" key="4">
    <source>
        <dbReference type="EMBL" id="KAI1508010.1"/>
    </source>
</evidence>